<evidence type="ECO:0000313" key="2">
    <source>
        <dbReference type="Proteomes" id="UP000799767"/>
    </source>
</evidence>
<sequence>MASAHPPGYDDADHPPAYQTTHELSIVPIEGALRNVYLVRPNETGPAYFADITHLGGHSVTLHQGTQHGPPIGHSRYSSSGSFKLGVGEKEKGVAWIDFHDQADHYGFTWQGRKYTLRHAQISDFPGSGLTELEGTQLKVVDEEADKAIVALMICDAETDMGVLKLGSGVKGDAEVMVVLAVLTWNDIIRGSGRRKGGSTAAQNFLPGYR</sequence>
<accession>A0A6A6Q3G0</accession>
<dbReference type="RefSeq" id="XP_033593113.1">
    <property type="nucleotide sequence ID" value="XM_033735160.1"/>
</dbReference>
<keyword evidence="2" id="KW-1185">Reference proteome</keyword>
<protein>
    <submittedName>
        <fullName evidence="1">Uncharacterized protein</fullName>
    </submittedName>
</protein>
<dbReference type="EMBL" id="MU001632">
    <property type="protein sequence ID" value="KAF2486544.1"/>
    <property type="molecule type" value="Genomic_DNA"/>
</dbReference>
<dbReference type="AlphaFoldDB" id="A0A6A6Q3G0"/>
<name>A0A6A6Q3G0_9PEZI</name>
<evidence type="ECO:0000313" key="1">
    <source>
        <dbReference type="EMBL" id="KAF2486544.1"/>
    </source>
</evidence>
<organism evidence="1 2">
    <name type="scientific">Neohortaea acidophila</name>
    <dbReference type="NCBI Taxonomy" id="245834"/>
    <lineage>
        <taxon>Eukaryota</taxon>
        <taxon>Fungi</taxon>
        <taxon>Dikarya</taxon>
        <taxon>Ascomycota</taxon>
        <taxon>Pezizomycotina</taxon>
        <taxon>Dothideomycetes</taxon>
        <taxon>Dothideomycetidae</taxon>
        <taxon>Mycosphaerellales</taxon>
        <taxon>Teratosphaeriaceae</taxon>
        <taxon>Neohortaea</taxon>
    </lineage>
</organism>
<dbReference type="GeneID" id="54476162"/>
<proteinExistence type="predicted"/>
<reference evidence="1" key="1">
    <citation type="journal article" date="2020" name="Stud. Mycol.">
        <title>101 Dothideomycetes genomes: a test case for predicting lifestyles and emergence of pathogens.</title>
        <authorList>
            <person name="Haridas S."/>
            <person name="Albert R."/>
            <person name="Binder M."/>
            <person name="Bloem J."/>
            <person name="Labutti K."/>
            <person name="Salamov A."/>
            <person name="Andreopoulos B."/>
            <person name="Baker S."/>
            <person name="Barry K."/>
            <person name="Bills G."/>
            <person name="Bluhm B."/>
            <person name="Cannon C."/>
            <person name="Castanera R."/>
            <person name="Culley D."/>
            <person name="Daum C."/>
            <person name="Ezra D."/>
            <person name="Gonzalez J."/>
            <person name="Henrissat B."/>
            <person name="Kuo A."/>
            <person name="Liang C."/>
            <person name="Lipzen A."/>
            <person name="Lutzoni F."/>
            <person name="Magnuson J."/>
            <person name="Mondo S."/>
            <person name="Nolan M."/>
            <person name="Ohm R."/>
            <person name="Pangilinan J."/>
            <person name="Park H.-J."/>
            <person name="Ramirez L."/>
            <person name="Alfaro M."/>
            <person name="Sun H."/>
            <person name="Tritt A."/>
            <person name="Yoshinaga Y."/>
            <person name="Zwiers L.-H."/>
            <person name="Turgeon B."/>
            <person name="Goodwin S."/>
            <person name="Spatafora J."/>
            <person name="Crous P."/>
            <person name="Grigoriev I."/>
        </authorList>
    </citation>
    <scope>NUCLEOTIDE SEQUENCE</scope>
    <source>
        <strain evidence="1">CBS 113389</strain>
    </source>
</reference>
<dbReference type="Proteomes" id="UP000799767">
    <property type="component" value="Unassembled WGS sequence"/>
</dbReference>
<gene>
    <name evidence="1" type="ORF">BDY17DRAFT_308002</name>
</gene>